<dbReference type="Proteomes" id="UP000078368">
    <property type="component" value="Unassembled WGS sequence"/>
</dbReference>
<evidence type="ECO:0000313" key="3">
    <source>
        <dbReference type="Proteomes" id="UP000078368"/>
    </source>
</evidence>
<dbReference type="InterPro" id="IPR003848">
    <property type="entry name" value="DUF218"/>
</dbReference>
<organism evidence="2 3">
    <name type="scientific">Peptidiphaga gingivicola</name>
    <dbReference type="NCBI Taxonomy" id="2741497"/>
    <lineage>
        <taxon>Bacteria</taxon>
        <taxon>Bacillati</taxon>
        <taxon>Actinomycetota</taxon>
        <taxon>Actinomycetes</taxon>
        <taxon>Actinomycetales</taxon>
        <taxon>Actinomycetaceae</taxon>
        <taxon>Peptidiphaga</taxon>
    </lineage>
</organism>
<keyword evidence="3" id="KW-1185">Reference proteome</keyword>
<dbReference type="InterPro" id="IPR014729">
    <property type="entry name" value="Rossmann-like_a/b/a_fold"/>
</dbReference>
<reference evidence="2 3" key="1">
    <citation type="submission" date="2016-04" db="EMBL/GenBank/DDBJ databases">
        <title>Peptidophaga gingivicola gen. nov., sp. nov., isolated from human subgingival plaque.</title>
        <authorList>
            <person name="Beall C.J."/>
            <person name="Mokrzan E.M."/>
            <person name="Griffen A.L."/>
            <person name="Leys E.J."/>
        </authorList>
    </citation>
    <scope>NUCLEOTIDE SEQUENCE [LARGE SCALE GENOMIC DNA]</scope>
    <source>
        <strain evidence="2 3">BA112</strain>
    </source>
</reference>
<evidence type="ECO:0000259" key="1">
    <source>
        <dbReference type="Pfam" id="PF02698"/>
    </source>
</evidence>
<dbReference type="Gene3D" id="3.40.50.620">
    <property type="entry name" value="HUPs"/>
    <property type="match status" value="1"/>
</dbReference>
<evidence type="ECO:0000313" key="2">
    <source>
        <dbReference type="EMBL" id="OAP87076.1"/>
    </source>
</evidence>
<name>A0A179B5V4_9ACTO</name>
<dbReference type="Pfam" id="PF02698">
    <property type="entry name" value="DUF218"/>
    <property type="match status" value="1"/>
</dbReference>
<dbReference type="EMBL" id="LVZK01000001">
    <property type="protein sequence ID" value="OAP87076.1"/>
    <property type="molecule type" value="Genomic_DNA"/>
</dbReference>
<sequence length="160" mass="16866">MSVSESRAAFADASVARIVRASAVSGIAHASAAAEVLVLCGGAVSGPVPEAEVMESYARARGYEGPIRLDRESRSTLQNIENAIPLIEDAASVAIVSNSVHALKGRILLRGLRPDLADRLVRGADYRFGEQILVKPIAAVVGLADLRALRRRMPKPNSAA</sequence>
<proteinExistence type="predicted"/>
<comment type="caution">
    <text evidence="2">The sequence shown here is derived from an EMBL/GenBank/DDBJ whole genome shotgun (WGS) entry which is preliminary data.</text>
</comment>
<protein>
    <recommendedName>
        <fullName evidence="1">DUF218 domain-containing protein</fullName>
    </recommendedName>
</protein>
<dbReference type="AlphaFoldDB" id="A0A179B5V4"/>
<feature type="domain" description="DUF218" evidence="1">
    <location>
        <begin position="28"/>
        <end position="112"/>
    </location>
</feature>
<gene>
    <name evidence="2" type="ORF">A4H34_03950</name>
</gene>
<accession>A0A179B5V4</accession>